<dbReference type="AlphaFoldDB" id="A0A4Y8LX58"/>
<organism evidence="1 2">
    <name type="scientific">Cohnella luojiensis</name>
    <dbReference type="NCBI Taxonomy" id="652876"/>
    <lineage>
        <taxon>Bacteria</taxon>
        <taxon>Bacillati</taxon>
        <taxon>Bacillota</taxon>
        <taxon>Bacilli</taxon>
        <taxon>Bacillales</taxon>
        <taxon>Paenibacillaceae</taxon>
        <taxon>Cohnella</taxon>
    </lineage>
</organism>
<comment type="caution">
    <text evidence="1">The sequence shown here is derived from an EMBL/GenBank/DDBJ whole genome shotgun (WGS) entry which is preliminary data.</text>
</comment>
<protein>
    <submittedName>
        <fullName evidence="1">YheC/YheD family protein</fullName>
    </submittedName>
</protein>
<dbReference type="EMBL" id="SOMN01000014">
    <property type="protein sequence ID" value="TFE26266.1"/>
    <property type="molecule type" value="Genomic_DNA"/>
</dbReference>
<dbReference type="InterPro" id="IPR026838">
    <property type="entry name" value="YheC/D"/>
</dbReference>
<evidence type="ECO:0000313" key="1">
    <source>
        <dbReference type="EMBL" id="TFE26266.1"/>
    </source>
</evidence>
<dbReference type="Gene3D" id="3.30.470.20">
    <property type="entry name" value="ATP-grasp fold, B domain"/>
    <property type="match status" value="1"/>
</dbReference>
<name>A0A4Y8LX58_9BACL</name>
<dbReference type="SUPFAM" id="SSF56059">
    <property type="entry name" value="Glutathione synthetase ATP-binding domain-like"/>
    <property type="match status" value="1"/>
</dbReference>
<reference evidence="1 2" key="1">
    <citation type="submission" date="2019-03" db="EMBL/GenBank/DDBJ databases">
        <title>Cohnella endophytica sp. nov., a novel endophytic bacterium isolated from bark of Sonneratia apetala.</title>
        <authorList>
            <person name="Tuo L."/>
        </authorList>
    </citation>
    <scope>NUCLEOTIDE SEQUENCE [LARGE SCALE GENOMIC DNA]</scope>
    <source>
        <strain evidence="1 2">CCTCC AB 208254</strain>
    </source>
</reference>
<dbReference type="OrthoDB" id="7869153at2"/>
<sequence>MPQYVVSKWRKTEALLYSQSFRSIVPKTVRFNRNQLINMLEKFAMVYVKPDNGSLGRGVMRIERKQGQYSFQIGERLRTFASFDLLFAALRKETKSRSYLIQRGIHLLKYKDRRFDLRVMAQLNPSKAWETTGIIGRIAAPRKIITNYYNGGNAMSVTGLLGNLMSKQAVNNKIKSLEKLGVRVGKATRSKFPGVCEVGVDVGMDRTLTPWILEVNTKPGYLIFRKLPDPTIFRKIKRYARAYGR</sequence>
<evidence type="ECO:0000313" key="2">
    <source>
        <dbReference type="Proteomes" id="UP000297900"/>
    </source>
</evidence>
<gene>
    <name evidence="1" type="ORF">E2980_11640</name>
</gene>
<accession>A0A4Y8LX58</accession>
<keyword evidence="2" id="KW-1185">Reference proteome</keyword>
<dbReference type="Pfam" id="PF14398">
    <property type="entry name" value="ATPgrasp_YheCD"/>
    <property type="match status" value="1"/>
</dbReference>
<proteinExistence type="predicted"/>
<dbReference type="Proteomes" id="UP000297900">
    <property type="component" value="Unassembled WGS sequence"/>
</dbReference>